<name>A0A1G8S290_9RHOB</name>
<evidence type="ECO:0000313" key="2">
    <source>
        <dbReference type="EMBL" id="SDJ23358.1"/>
    </source>
</evidence>
<feature type="compositionally biased region" description="Basic and acidic residues" evidence="1">
    <location>
        <begin position="47"/>
        <end position="63"/>
    </location>
</feature>
<accession>A0A1G8S290</accession>
<dbReference type="RefSeq" id="WP_093153674.1">
    <property type="nucleotide sequence ID" value="NZ_FNEK01000014.1"/>
</dbReference>
<dbReference type="InterPro" id="IPR019291">
    <property type="entry name" value="Host_attachment_protein"/>
</dbReference>
<dbReference type="Proteomes" id="UP000199382">
    <property type="component" value="Unassembled WGS sequence"/>
</dbReference>
<dbReference type="Pfam" id="PF10116">
    <property type="entry name" value="Host_attach"/>
    <property type="match status" value="1"/>
</dbReference>
<keyword evidence="3" id="KW-1185">Reference proteome</keyword>
<evidence type="ECO:0000256" key="1">
    <source>
        <dbReference type="SAM" id="MobiDB-lite"/>
    </source>
</evidence>
<proteinExistence type="predicted"/>
<gene>
    <name evidence="2" type="ORF">SAMN04488026_101440</name>
</gene>
<sequence>MPSLQRLPKSATIIVCDARKALFLQNSGTAIHPSLKLLKTIEADATGEERDLKGNPPGRRPDSHGAAGPRGPKSAMEQPDFARLDEEAFATKIAGECARLFAADGSEGLVVAAPSRMLGALREAMVPKLRDSVLAEVPKTLTGQPIDKIAEHLVEAW</sequence>
<feature type="region of interest" description="Disordered" evidence="1">
    <location>
        <begin position="47"/>
        <end position="79"/>
    </location>
</feature>
<reference evidence="2 3" key="1">
    <citation type="submission" date="2016-10" db="EMBL/GenBank/DDBJ databases">
        <authorList>
            <person name="de Groot N.N."/>
        </authorList>
    </citation>
    <scope>NUCLEOTIDE SEQUENCE [LARGE SCALE GENOMIC DNA]</scope>
    <source>
        <strain evidence="2 3">DSM 25294</strain>
    </source>
</reference>
<dbReference type="AlphaFoldDB" id="A0A1G8S290"/>
<dbReference type="STRING" id="571298.SAMN04488026_101440"/>
<organism evidence="2 3">
    <name type="scientific">Aliiruegeria lutimaris</name>
    <dbReference type="NCBI Taxonomy" id="571298"/>
    <lineage>
        <taxon>Bacteria</taxon>
        <taxon>Pseudomonadati</taxon>
        <taxon>Pseudomonadota</taxon>
        <taxon>Alphaproteobacteria</taxon>
        <taxon>Rhodobacterales</taxon>
        <taxon>Roseobacteraceae</taxon>
        <taxon>Aliiruegeria</taxon>
    </lineage>
</organism>
<dbReference type="OrthoDB" id="9812459at2"/>
<protein>
    <submittedName>
        <fullName evidence="2">Protein required for attachment to host cells</fullName>
    </submittedName>
</protein>
<dbReference type="EMBL" id="FNEK01000014">
    <property type="protein sequence ID" value="SDJ23358.1"/>
    <property type="molecule type" value="Genomic_DNA"/>
</dbReference>
<evidence type="ECO:0000313" key="3">
    <source>
        <dbReference type="Proteomes" id="UP000199382"/>
    </source>
</evidence>